<keyword evidence="19" id="KW-0732">Signal</keyword>
<comment type="similarity">
    <text evidence="3 15">Belongs to the cytochrome c oxidase subunit 2 family.</text>
</comment>
<dbReference type="Proteomes" id="UP000555728">
    <property type="component" value="Unassembled WGS sequence"/>
</dbReference>
<organism evidence="22 23">
    <name type="scientific">Roseospira goensis</name>
    <dbReference type="NCBI Taxonomy" id="391922"/>
    <lineage>
        <taxon>Bacteria</taxon>
        <taxon>Pseudomonadati</taxon>
        <taxon>Pseudomonadota</taxon>
        <taxon>Alphaproteobacteria</taxon>
        <taxon>Rhodospirillales</taxon>
        <taxon>Rhodospirillaceae</taxon>
        <taxon>Roseospira</taxon>
    </lineage>
</organism>
<evidence type="ECO:0000256" key="19">
    <source>
        <dbReference type="SAM" id="SignalP"/>
    </source>
</evidence>
<dbReference type="InterPro" id="IPR002429">
    <property type="entry name" value="CcO_II-like_C"/>
</dbReference>
<evidence type="ECO:0000256" key="8">
    <source>
        <dbReference type="ARBA" id="ARBA00022967"/>
    </source>
</evidence>
<evidence type="ECO:0000256" key="5">
    <source>
        <dbReference type="ARBA" id="ARBA00022660"/>
    </source>
</evidence>
<dbReference type="GO" id="GO:0004129">
    <property type="term" value="F:cytochrome-c oxidase activity"/>
    <property type="evidence" value="ECO:0007669"/>
    <property type="project" value="UniProtKB-EC"/>
</dbReference>
<feature type="transmembrane region" description="Helical" evidence="18">
    <location>
        <begin position="86"/>
        <end position="110"/>
    </location>
</feature>
<keyword evidence="11 16" id="KW-0186">Copper</keyword>
<evidence type="ECO:0000256" key="14">
    <source>
        <dbReference type="ARBA" id="ARBA00047816"/>
    </source>
</evidence>
<evidence type="ECO:0000256" key="18">
    <source>
        <dbReference type="SAM" id="Phobius"/>
    </source>
</evidence>
<dbReference type="PROSITE" id="PS00078">
    <property type="entry name" value="COX2"/>
    <property type="match status" value="1"/>
</dbReference>
<protein>
    <recommendedName>
        <fullName evidence="16">Cytochrome c oxidase subunit 2</fullName>
        <ecNumber evidence="16">7.1.1.9</ecNumber>
    </recommendedName>
</protein>
<dbReference type="PROSITE" id="PS50999">
    <property type="entry name" value="COX2_TM"/>
    <property type="match status" value="1"/>
</dbReference>
<dbReference type="PANTHER" id="PTHR22888:SF9">
    <property type="entry name" value="CYTOCHROME C OXIDASE SUBUNIT 2"/>
    <property type="match status" value="1"/>
</dbReference>
<evidence type="ECO:0000256" key="10">
    <source>
        <dbReference type="ARBA" id="ARBA00022989"/>
    </source>
</evidence>
<dbReference type="EMBL" id="JACIGI010000029">
    <property type="protein sequence ID" value="MBB4287174.1"/>
    <property type="molecule type" value="Genomic_DNA"/>
</dbReference>
<gene>
    <name evidence="22" type="ORF">GGD88_002918</name>
</gene>
<dbReference type="GO" id="GO:0005507">
    <property type="term" value="F:copper ion binding"/>
    <property type="evidence" value="ECO:0007669"/>
    <property type="project" value="InterPro"/>
</dbReference>
<comment type="catalytic activity">
    <reaction evidence="14 16">
        <text>4 Fe(II)-[cytochrome c] + O2 + 8 H(+)(in) = 4 Fe(III)-[cytochrome c] + 2 H2O + 4 H(+)(out)</text>
        <dbReference type="Rhea" id="RHEA:11436"/>
        <dbReference type="Rhea" id="RHEA-COMP:10350"/>
        <dbReference type="Rhea" id="RHEA-COMP:14399"/>
        <dbReference type="ChEBI" id="CHEBI:15377"/>
        <dbReference type="ChEBI" id="CHEBI:15378"/>
        <dbReference type="ChEBI" id="CHEBI:15379"/>
        <dbReference type="ChEBI" id="CHEBI:29033"/>
        <dbReference type="ChEBI" id="CHEBI:29034"/>
        <dbReference type="EC" id="7.1.1.9"/>
    </reaction>
</comment>
<evidence type="ECO:0000259" key="20">
    <source>
        <dbReference type="PROSITE" id="PS50857"/>
    </source>
</evidence>
<keyword evidence="9 15" id="KW-0249">Electron transport</keyword>
<evidence type="ECO:0000256" key="1">
    <source>
        <dbReference type="ARBA" id="ARBA00001971"/>
    </source>
</evidence>
<evidence type="ECO:0000256" key="17">
    <source>
        <dbReference type="SAM" id="MobiDB-lite"/>
    </source>
</evidence>
<evidence type="ECO:0000256" key="13">
    <source>
        <dbReference type="ARBA" id="ARBA00024688"/>
    </source>
</evidence>
<dbReference type="GO" id="GO:0005886">
    <property type="term" value="C:plasma membrane"/>
    <property type="evidence" value="ECO:0007669"/>
    <property type="project" value="UniProtKB-SubCell"/>
</dbReference>
<dbReference type="InterPro" id="IPR011759">
    <property type="entry name" value="Cyt_c_oxidase_su2_TM_dom"/>
</dbReference>
<feature type="signal peptide" evidence="19">
    <location>
        <begin position="1"/>
        <end position="17"/>
    </location>
</feature>
<feature type="chain" id="PRO_5031196904" description="Cytochrome c oxidase subunit 2" evidence="19">
    <location>
        <begin position="18"/>
        <end position="277"/>
    </location>
</feature>
<feature type="compositionally biased region" description="Pro residues" evidence="17">
    <location>
        <begin position="258"/>
        <end position="277"/>
    </location>
</feature>
<dbReference type="AlphaFoldDB" id="A0A7W6WLS5"/>
<name>A0A7W6WLS5_9PROT</name>
<dbReference type="PROSITE" id="PS50857">
    <property type="entry name" value="COX2_CUA"/>
    <property type="match status" value="1"/>
</dbReference>
<dbReference type="PANTHER" id="PTHR22888">
    <property type="entry name" value="CYTOCHROME C OXIDASE, SUBUNIT II"/>
    <property type="match status" value="1"/>
</dbReference>
<keyword evidence="5 15" id="KW-0679">Respiratory chain</keyword>
<dbReference type="NCBIfam" id="TIGR02866">
    <property type="entry name" value="CoxB"/>
    <property type="match status" value="1"/>
</dbReference>
<proteinExistence type="inferred from homology"/>
<dbReference type="SUPFAM" id="SSF49503">
    <property type="entry name" value="Cupredoxins"/>
    <property type="match status" value="1"/>
</dbReference>
<comment type="subcellular location">
    <subcellularLocation>
        <location evidence="15">Cell membrane</location>
        <topology evidence="15">Multi-pass membrane protein</topology>
    </subcellularLocation>
    <subcellularLocation>
        <location evidence="2">Membrane</location>
        <topology evidence="2">Multi-pass membrane protein</topology>
    </subcellularLocation>
</comment>
<reference evidence="22 23" key="1">
    <citation type="submission" date="2020-08" db="EMBL/GenBank/DDBJ databases">
        <title>Genome sequencing of Purple Non-Sulfur Bacteria from various extreme environments.</title>
        <authorList>
            <person name="Mayer M."/>
        </authorList>
    </citation>
    <scope>NUCLEOTIDE SEQUENCE [LARGE SCALE GENOMIC DNA]</scope>
    <source>
        <strain evidence="22 23">JA135</strain>
    </source>
</reference>
<dbReference type="SUPFAM" id="SSF81464">
    <property type="entry name" value="Cytochrome c oxidase subunit II-like, transmembrane region"/>
    <property type="match status" value="1"/>
</dbReference>
<evidence type="ECO:0000256" key="4">
    <source>
        <dbReference type="ARBA" id="ARBA00022448"/>
    </source>
</evidence>
<evidence type="ECO:0000256" key="6">
    <source>
        <dbReference type="ARBA" id="ARBA00022692"/>
    </source>
</evidence>
<evidence type="ECO:0000256" key="16">
    <source>
        <dbReference type="RuleBase" id="RU004024"/>
    </source>
</evidence>
<evidence type="ECO:0000256" key="3">
    <source>
        <dbReference type="ARBA" id="ARBA00007866"/>
    </source>
</evidence>
<dbReference type="Pfam" id="PF00116">
    <property type="entry name" value="COX2"/>
    <property type="match status" value="1"/>
</dbReference>
<feature type="domain" description="Cytochrome oxidase subunit II transmembrane region profile" evidence="21">
    <location>
        <begin position="19"/>
        <end position="114"/>
    </location>
</feature>
<evidence type="ECO:0000256" key="7">
    <source>
        <dbReference type="ARBA" id="ARBA00022723"/>
    </source>
</evidence>
<evidence type="ECO:0000256" key="2">
    <source>
        <dbReference type="ARBA" id="ARBA00004141"/>
    </source>
</evidence>
<feature type="domain" description="Cytochrome oxidase subunit II copper A binding" evidence="20">
    <location>
        <begin position="115"/>
        <end position="248"/>
    </location>
</feature>
<dbReference type="Gene3D" id="2.60.40.420">
    <property type="entry name" value="Cupredoxins - blue copper proteins"/>
    <property type="match status" value="1"/>
</dbReference>
<evidence type="ECO:0000256" key="11">
    <source>
        <dbReference type="ARBA" id="ARBA00023008"/>
    </source>
</evidence>
<keyword evidence="7 16" id="KW-0479">Metal-binding</keyword>
<dbReference type="Gene3D" id="1.10.287.90">
    <property type="match status" value="1"/>
</dbReference>
<feature type="region of interest" description="Disordered" evidence="17">
    <location>
        <begin position="257"/>
        <end position="277"/>
    </location>
</feature>
<dbReference type="InterPro" id="IPR034210">
    <property type="entry name" value="CcO_II_C"/>
</dbReference>
<dbReference type="InterPro" id="IPR036257">
    <property type="entry name" value="Cyt_c_oxidase_su2_TM_sf"/>
</dbReference>
<evidence type="ECO:0000313" key="23">
    <source>
        <dbReference type="Proteomes" id="UP000555728"/>
    </source>
</evidence>
<keyword evidence="6 15" id="KW-0812">Transmembrane</keyword>
<evidence type="ECO:0000313" key="22">
    <source>
        <dbReference type="EMBL" id="MBB4287174.1"/>
    </source>
</evidence>
<evidence type="ECO:0000256" key="9">
    <source>
        <dbReference type="ARBA" id="ARBA00022982"/>
    </source>
</evidence>
<dbReference type="InterPro" id="IPR014222">
    <property type="entry name" value="Cyt_c_oxidase_su2"/>
</dbReference>
<dbReference type="FunFam" id="2.60.40.420:FF:000001">
    <property type="entry name" value="Cytochrome c oxidase subunit 2"/>
    <property type="match status" value="1"/>
</dbReference>
<keyword evidence="23" id="KW-1185">Reference proteome</keyword>
<accession>A0A7W6WLS5</accession>
<dbReference type="GO" id="GO:0042773">
    <property type="term" value="P:ATP synthesis coupled electron transport"/>
    <property type="evidence" value="ECO:0007669"/>
    <property type="project" value="TreeGrafter"/>
</dbReference>
<dbReference type="EC" id="7.1.1.9" evidence="16"/>
<comment type="cofactor">
    <cofactor evidence="16">
        <name>Cu cation</name>
        <dbReference type="ChEBI" id="CHEBI:23378"/>
    </cofactor>
    <text evidence="16">Binds a copper A center.</text>
</comment>
<keyword evidence="12 18" id="KW-0472">Membrane</keyword>
<feature type="transmembrane region" description="Helical" evidence="18">
    <location>
        <begin position="41"/>
        <end position="65"/>
    </location>
</feature>
<dbReference type="CDD" id="cd13912">
    <property type="entry name" value="CcO_II_C"/>
    <property type="match status" value="1"/>
</dbReference>
<comment type="caution">
    <text evidence="22">The sequence shown here is derived from an EMBL/GenBank/DDBJ whole genome shotgun (WGS) entry which is preliminary data.</text>
</comment>
<evidence type="ECO:0000256" key="12">
    <source>
        <dbReference type="ARBA" id="ARBA00023136"/>
    </source>
</evidence>
<dbReference type="InterPro" id="IPR045187">
    <property type="entry name" value="CcO_II"/>
</dbReference>
<dbReference type="InterPro" id="IPR001505">
    <property type="entry name" value="Copper_CuA"/>
</dbReference>
<dbReference type="Pfam" id="PF02790">
    <property type="entry name" value="COX2_TM"/>
    <property type="match status" value="1"/>
</dbReference>
<keyword evidence="10 18" id="KW-1133">Transmembrane helix</keyword>
<evidence type="ECO:0000259" key="21">
    <source>
        <dbReference type="PROSITE" id="PS50999"/>
    </source>
</evidence>
<dbReference type="InterPro" id="IPR008972">
    <property type="entry name" value="Cupredoxin"/>
</dbReference>
<dbReference type="PRINTS" id="PR01166">
    <property type="entry name" value="CYCOXIDASEII"/>
</dbReference>
<comment type="cofactor">
    <cofactor evidence="1">
        <name>heme</name>
        <dbReference type="ChEBI" id="CHEBI:30413"/>
    </cofactor>
</comment>
<evidence type="ECO:0000256" key="15">
    <source>
        <dbReference type="RuleBase" id="RU000456"/>
    </source>
</evidence>
<dbReference type="RefSeq" id="WP_184436654.1">
    <property type="nucleotide sequence ID" value="NZ_JACIGI010000029.1"/>
</dbReference>
<keyword evidence="8" id="KW-1278">Translocase</keyword>
<keyword evidence="4 15" id="KW-0813">Transport</keyword>
<dbReference type="GO" id="GO:0016491">
    <property type="term" value="F:oxidoreductase activity"/>
    <property type="evidence" value="ECO:0007669"/>
    <property type="project" value="InterPro"/>
</dbReference>
<comment type="function">
    <text evidence="13 16">Subunits I and II form the functional core of the enzyme complex. Electrons originating in cytochrome c are transferred via heme a and Cu(A) to the binuclear center formed by heme a3 and Cu(B).</text>
</comment>
<sequence length="277" mass="30421">MQAAAGLLAVLPATALAAQPTPWQMWSQPAATPTMARIDDLHGFLTWIMVGITVLVMGLLGFAMWRFHHRRNPVPSQRTHNTPLEIVWTVIPIAILLVVAVPSFNLLYYMDRTTEADMTVKVVGHQWYWSYEYPDHGGFGFTSFMKYPEELAPDEPRLLAVDQPLVLPVGVTVRLLLTASDVIHSWAVPALGVKSDTVPGRISETWVRIEAPGVYYGQCSELCGVNHGFMPIEVRAVPRDDFETWVESARAEFAHAAPPVPAAPAPGGPPPVALAAR</sequence>